<name>A0A1Y2JZ32_9PROT</name>
<dbReference type="PANTHER" id="PTHR11054">
    <property type="entry name" value="6-PHOSPHOGLUCONOLACTONASE"/>
    <property type="match status" value="1"/>
</dbReference>
<evidence type="ECO:0000256" key="6">
    <source>
        <dbReference type="ARBA" id="ARBA00020337"/>
    </source>
</evidence>
<dbReference type="UniPathway" id="UPA00115">
    <property type="reaction ID" value="UER00409"/>
</dbReference>
<dbReference type="Pfam" id="PF01182">
    <property type="entry name" value="Glucosamine_iso"/>
    <property type="match status" value="1"/>
</dbReference>
<evidence type="ECO:0000256" key="1">
    <source>
        <dbReference type="ARBA" id="ARBA00000832"/>
    </source>
</evidence>
<dbReference type="Gene3D" id="3.40.50.1360">
    <property type="match status" value="1"/>
</dbReference>
<keyword evidence="10" id="KW-1185">Reference proteome</keyword>
<evidence type="ECO:0000256" key="3">
    <source>
        <dbReference type="ARBA" id="ARBA00004961"/>
    </source>
</evidence>
<comment type="pathway">
    <text evidence="3 7">Carbohydrate degradation; pentose phosphate pathway; D-ribulose 5-phosphate from D-glucose 6-phosphate (oxidative stage): step 2/3.</text>
</comment>
<dbReference type="EC" id="3.1.1.31" evidence="5 7"/>
<evidence type="ECO:0000256" key="5">
    <source>
        <dbReference type="ARBA" id="ARBA00013198"/>
    </source>
</evidence>
<protein>
    <recommendedName>
        <fullName evidence="6 7">6-phosphogluconolactonase</fullName>
        <shortName evidence="7">6PGL</shortName>
        <ecNumber evidence="5 7">3.1.1.31</ecNumber>
    </recommendedName>
</protein>
<dbReference type="AlphaFoldDB" id="A0A1Y2JZ32"/>
<comment type="caution">
    <text evidence="9">The sequence shown here is derived from an EMBL/GenBank/DDBJ whole genome shotgun (WGS) entry which is preliminary data.</text>
</comment>
<dbReference type="Proteomes" id="UP000194003">
    <property type="component" value="Unassembled WGS sequence"/>
</dbReference>
<comment type="function">
    <text evidence="2 7">Hydrolysis of 6-phosphogluconolactone to 6-phosphogluconate.</text>
</comment>
<dbReference type="GO" id="GO:0005975">
    <property type="term" value="P:carbohydrate metabolic process"/>
    <property type="evidence" value="ECO:0007669"/>
    <property type="project" value="UniProtKB-UniRule"/>
</dbReference>
<dbReference type="RefSeq" id="WP_085446577.1">
    <property type="nucleotide sequence ID" value="NZ_LVJN01000021.1"/>
</dbReference>
<organism evidence="9 10">
    <name type="scientific">Magnetofaba australis IT-1</name>
    <dbReference type="NCBI Taxonomy" id="1434232"/>
    <lineage>
        <taxon>Bacteria</taxon>
        <taxon>Pseudomonadati</taxon>
        <taxon>Pseudomonadota</taxon>
        <taxon>Magnetococcia</taxon>
        <taxon>Magnetococcales</taxon>
        <taxon>Magnetococcaceae</taxon>
        <taxon>Magnetofaba</taxon>
    </lineage>
</organism>
<dbReference type="InterPro" id="IPR005900">
    <property type="entry name" value="6-phosphogluconolactonase_DevB"/>
</dbReference>
<dbReference type="InterPro" id="IPR039104">
    <property type="entry name" value="6PGL"/>
</dbReference>
<dbReference type="InterPro" id="IPR006148">
    <property type="entry name" value="Glc/Gal-6P_isomerase"/>
</dbReference>
<evidence type="ECO:0000313" key="10">
    <source>
        <dbReference type="Proteomes" id="UP000194003"/>
    </source>
</evidence>
<evidence type="ECO:0000259" key="8">
    <source>
        <dbReference type="Pfam" id="PF01182"/>
    </source>
</evidence>
<dbReference type="GO" id="GO:0017057">
    <property type="term" value="F:6-phosphogluconolactonase activity"/>
    <property type="evidence" value="ECO:0007669"/>
    <property type="project" value="UniProtKB-UniRule"/>
</dbReference>
<dbReference type="PANTHER" id="PTHR11054:SF0">
    <property type="entry name" value="6-PHOSPHOGLUCONOLACTONASE"/>
    <property type="match status" value="1"/>
</dbReference>
<proteinExistence type="inferred from homology"/>
<dbReference type="NCBIfam" id="TIGR01198">
    <property type="entry name" value="pgl"/>
    <property type="match status" value="1"/>
</dbReference>
<sequence length="236" mass="25374">MTLPACVDERRFPDVETADRALAEAIAKRLRSAVEQRGQASLIVPGGRSPQTMLRVLGEQPLTWSAVRVTVSDERFTSADSPDNNCRQMRKLLMQGPAAVAEPIPLIETTADPQGALAAAQANLARFPWPADVTVLGLGAEGYVGSLFPGNPALSADYAEQALAVAARSPTPPHPRIALSPHALLMSRWIVLMVVGPEKAEVYRQALACGDPSVMPVCFLFQQQDVAVSVWLIDKK</sequence>
<keyword evidence="7" id="KW-0378">Hydrolase</keyword>
<gene>
    <name evidence="7" type="primary">pgl</name>
    <name evidence="9" type="ORF">MAIT1_00597</name>
</gene>
<dbReference type="InterPro" id="IPR037171">
    <property type="entry name" value="NagB/RpiA_transferase-like"/>
</dbReference>
<accession>A0A1Y2JZ32</accession>
<dbReference type="EMBL" id="LVJN01000021">
    <property type="protein sequence ID" value="OSM00158.1"/>
    <property type="molecule type" value="Genomic_DNA"/>
</dbReference>
<reference evidence="9 10" key="1">
    <citation type="journal article" date="2016" name="BMC Genomics">
        <title>Combined genomic and structural analyses of a cultured magnetotactic bacterium reveals its niche adaptation to a dynamic environment.</title>
        <authorList>
            <person name="Araujo A.C."/>
            <person name="Morillo V."/>
            <person name="Cypriano J."/>
            <person name="Teixeira L.C."/>
            <person name="Leao P."/>
            <person name="Lyra S."/>
            <person name="Almeida L.G."/>
            <person name="Bazylinski D.A."/>
            <person name="Vasconcellos A.T."/>
            <person name="Abreu F."/>
            <person name="Lins U."/>
        </authorList>
    </citation>
    <scope>NUCLEOTIDE SEQUENCE [LARGE SCALE GENOMIC DNA]</scope>
    <source>
        <strain evidence="9 10">IT-1</strain>
    </source>
</reference>
<dbReference type="CDD" id="cd01400">
    <property type="entry name" value="6PGL"/>
    <property type="match status" value="1"/>
</dbReference>
<evidence type="ECO:0000313" key="9">
    <source>
        <dbReference type="EMBL" id="OSM00158.1"/>
    </source>
</evidence>
<evidence type="ECO:0000256" key="2">
    <source>
        <dbReference type="ARBA" id="ARBA00002681"/>
    </source>
</evidence>
<comment type="catalytic activity">
    <reaction evidence="1 7">
        <text>6-phospho-D-glucono-1,5-lactone + H2O = 6-phospho-D-gluconate + H(+)</text>
        <dbReference type="Rhea" id="RHEA:12556"/>
        <dbReference type="ChEBI" id="CHEBI:15377"/>
        <dbReference type="ChEBI" id="CHEBI:15378"/>
        <dbReference type="ChEBI" id="CHEBI:57955"/>
        <dbReference type="ChEBI" id="CHEBI:58759"/>
        <dbReference type="EC" id="3.1.1.31"/>
    </reaction>
</comment>
<dbReference type="STRING" id="1434232.MAIT1_00597"/>
<dbReference type="OrthoDB" id="9810967at2"/>
<evidence type="ECO:0000256" key="4">
    <source>
        <dbReference type="ARBA" id="ARBA00010662"/>
    </source>
</evidence>
<dbReference type="GO" id="GO:0006098">
    <property type="term" value="P:pentose-phosphate shunt"/>
    <property type="evidence" value="ECO:0007669"/>
    <property type="project" value="UniProtKB-UniPathway"/>
</dbReference>
<comment type="similarity">
    <text evidence="4 7">Belongs to the glucosamine/galactosamine-6-phosphate isomerase family. 6-phosphogluconolactonase subfamily.</text>
</comment>
<feature type="domain" description="Glucosamine/galactosamine-6-phosphate isomerase" evidence="8">
    <location>
        <begin position="16"/>
        <end position="223"/>
    </location>
</feature>
<evidence type="ECO:0000256" key="7">
    <source>
        <dbReference type="RuleBase" id="RU365095"/>
    </source>
</evidence>
<dbReference type="SUPFAM" id="SSF100950">
    <property type="entry name" value="NagB/RpiA/CoA transferase-like"/>
    <property type="match status" value="1"/>
</dbReference>